<feature type="domain" description="Late embryogenesis abundant protein LEA-2 subgroup" evidence="6">
    <location>
        <begin position="70"/>
        <end position="163"/>
    </location>
</feature>
<dbReference type="PANTHER" id="PTHR31234:SF65">
    <property type="entry name" value="LATE EMBRYOGENESIS ABUNDANT PROTEIN, LEA_2 SUBGROUP"/>
    <property type="match status" value="1"/>
</dbReference>
<keyword evidence="8" id="KW-1185">Reference proteome</keyword>
<sequence>MGCIQIPRGIKICLIVTAILIAALAVVVLVLSLTILKPKQPKISTKSVTLEYIKWVPFPFHLNVTLGIVVSVDNPNYGSFKYDNSTAYITYRGVAAADAPIEHDTIPARGSHEISTTVVVIVDSLTSSPYFWADFTSGCMNFTSSTTLHGKATVFKFLKKKVTTYSTCDLSVYIQAQNVISVCHSKVKY</sequence>
<dbReference type="PANTHER" id="PTHR31234">
    <property type="entry name" value="LATE EMBRYOGENESIS ABUNDANT (LEA) HYDROXYPROLINE-RICH GLYCOPROTEIN FAMILY"/>
    <property type="match status" value="1"/>
</dbReference>
<dbReference type="InterPro" id="IPR044839">
    <property type="entry name" value="NDR1-like"/>
</dbReference>
<dbReference type="Proteomes" id="UP001604336">
    <property type="component" value="Unassembled WGS sequence"/>
</dbReference>
<proteinExistence type="predicted"/>
<gene>
    <name evidence="7" type="ORF">Adt_49371</name>
</gene>
<comment type="subcellular location">
    <subcellularLocation>
        <location evidence="1">Membrane</location>
        <topology evidence="1">Single-pass membrane protein</topology>
    </subcellularLocation>
</comment>
<evidence type="ECO:0000256" key="2">
    <source>
        <dbReference type="ARBA" id="ARBA00022692"/>
    </source>
</evidence>
<evidence type="ECO:0000313" key="7">
    <source>
        <dbReference type="EMBL" id="KAL2453129.1"/>
    </source>
</evidence>
<keyword evidence="2 5" id="KW-0812">Transmembrane</keyword>
<dbReference type="GO" id="GO:0016020">
    <property type="term" value="C:membrane"/>
    <property type="evidence" value="ECO:0007669"/>
    <property type="project" value="UniProtKB-SubCell"/>
</dbReference>
<evidence type="ECO:0000256" key="3">
    <source>
        <dbReference type="ARBA" id="ARBA00022989"/>
    </source>
</evidence>
<keyword evidence="3 5" id="KW-1133">Transmembrane helix</keyword>
<evidence type="ECO:0000256" key="5">
    <source>
        <dbReference type="SAM" id="Phobius"/>
    </source>
</evidence>
<protein>
    <submittedName>
        <fullName evidence="7">Late</fullName>
    </submittedName>
</protein>
<evidence type="ECO:0000256" key="1">
    <source>
        <dbReference type="ARBA" id="ARBA00004167"/>
    </source>
</evidence>
<accession>A0ABD1NQA0</accession>
<feature type="transmembrane region" description="Helical" evidence="5">
    <location>
        <begin position="12"/>
        <end position="36"/>
    </location>
</feature>
<name>A0ABD1NQA0_9LAMI</name>
<dbReference type="AlphaFoldDB" id="A0ABD1NQA0"/>
<keyword evidence="4 5" id="KW-0472">Membrane</keyword>
<dbReference type="SUPFAM" id="SSF117070">
    <property type="entry name" value="LEA14-like"/>
    <property type="match status" value="1"/>
</dbReference>
<dbReference type="Gene3D" id="2.60.40.1820">
    <property type="match status" value="1"/>
</dbReference>
<comment type="caution">
    <text evidence="7">The sequence shown here is derived from an EMBL/GenBank/DDBJ whole genome shotgun (WGS) entry which is preliminary data.</text>
</comment>
<reference evidence="8" key="1">
    <citation type="submission" date="2024-07" db="EMBL/GenBank/DDBJ databases">
        <title>Two chromosome-level genome assemblies of Korean endemic species Abeliophyllum distichum and Forsythia ovata (Oleaceae).</title>
        <authorList>
            <person name="Jang H."/>
        </authorList>
    </citation>
    <scope>NUCLEOTIDE SEQUENCE [LARGE SCALE GENOMIC DNA]</scope>
</reference>
<evidence type="ECO:0000313" key="8">
    <source>
        <dbReference type="Proteomes" id="UP001604336"/>
    </source>
</evidence>
<organism evidence="7 8">
    <name type="scientific">Abeliophyllum distichum</name>
    <dbReference type="NCBI Taxonomy" id="126358"/>
    <lineage>
        <taxon>Eukaryota</taxon>
        <taxon>Viridiplantae</taxon>
        <taxon>Streptophyta</taxon>
        <taxon>Embryophyta</taxon>
        <taxon>Tracheophyta</taxon>
        <taxon>Spermatophyta</taxon>
        <taxon>Magnoliopsida</taxon>
        <taxon>eudicotyledons</taxon>
        <taxon>Gunneridae</taxon>
        <taxon>Pentapetalae</taxon>
        <taxon>asterids</taxon>
        <taxon>lamiids</taxon>
        <taxon>Lamiales</taxon>
        <taxon>Oleaceae</taxon>
        <taxon>Forsythieae</taxon>
        <taxon>Abeliophyllum</taxon>
    </lineage>
</organism>
<dbReference type="EMBL" id="JBFOLK010000841">
    <property type="protein sequence ID" value="KAL2453129.1"/>
    <property type="molecule type" value="Genomic_DNA"/>
</dbReference>
<evidence type="ECO:0000259" key="6">
    <source>
        <dbReference type="Pfam" id="PF03168"/>
    </source>
</evidence>
<dbReference type="Pfam" id="PF03168">
    <property type="entry name" value="LEA_2"/>
    <property type="match status" value="1"/>
</dbReference>
<evidence type="ECO:0000256" key="4">
    <source>
        <dbReference type="ARBA" id="ARBA00023136"/>
    </source>
</evidence>
<dbReference type="InterPro" id="IPR004864">
    <property type="entry name" value="LEA_2"/>
</dbReference>